<dbReference type="PANTHER" id="PTHR13742">
    <property type="entry name" value="RETINOBLASTOMA-ASSOCIATED PROTEIN RB -RELATED"/>
    <property type="match status" value="1"/>
</dbReference>
<evidence type="ECO:0000313" key="3">
    <source>
        <dbReference type="Proteomes" id="UP000694388"/>
    </source>
</evidence>
<evidence type="ECO:0000313" key="2">
    <source>
        <dbReference type="Ensembl" id="ENSEBUP00000010751.1"/>
    </source>
</evidence>
<evidence type="ECO:0000259" key="1">
    <source>
        <dbReference type="Pfam" id="PF01857"/>
    </source>
</evidence>
<dbReference type="GO" id="GO:0000977">
    <property type="term" value="F:RNA polymerase II transcription regulatory region sequence-specific DNA binding"/>
    <property type="evidence" value="ECO:0007669"/>
    <property type="project" value="TreeGrafter"/>
</dbReference>
<dbReference type="AlphaFoldDB" id="A0A8C4Q793"/>
<dbReference type="PANTHER" id="PTHR13742:SF36">
    <property type="entry name" value="RETINOBLASTOMA-ASSOCIATED PROTEIN"/>
    <property type="match status" value="1"/>
</dbReference>
<proteinExistence type="predicted"/>
<dbReference type="GO" id="GO:0006357">
    <property type="term" value="P:regulation of transcription by RNA polymerase II"/>
    <property type="evidence" value="ECO:0007669"/>
    <property type="project" value="InterPro"/>
</dbReference>
<dbReference type="GO" id="GO:0048667">
    <property type="term" value="P:cell morphogenesis involved in neuron differentiation"/>
    <property type="evidence" value="ECO:0007669"/>
    <property type="project" value="TreeGrafter"/>
</dbReference>
<protein>
    <recommendedName>
        <fullName evidence="1">Retinoblastoma-associated protein B-box domain-containing protein</fullName>
    </recommendedName>
</protein>
<dbReference type="Proteomes" id="UP000694388">
    <property type="component" value="Unplaced"/>
</dbReference>
<dbReference type="GO" id="GO:0035189">
    <property type="term" value="C:Rb-E2F complex"/>
    <property type="evidence" value="ECO:0007669"/>
    <property type="project" value="TreeGrafter"/>
</dbReference>
<dbReference type="GO" id="GO:0000785">
    <property type="term" value="C:chromatin"/>
    <property type="evidence" value="ECO:0007669"/>
    <property type="project" value="TreeGrafter"/>
</dbReference>
<dbReference type="SUPFAM" id="SSF47954">
    <property type="entry name" value="Cyclin-like"/>
    <property type="match status" value="1"/>
</dbReference>
<accession>A0A8C4Q793</accession>
<dbReference type="Ensembl" id="ENSEBUT00000011304.1">
    <property type="protein sequence ID" value="ENSEBUP00000010751.1"/>
    <property type="gene ID" value="ENSEBUG00000006907.1"/>
</dbReference>
<dbReference type="Pfam" id="PF01857">
    <property type="entry name" value="RB_B"/>
    <property type="match status" value="1"/>
</dbReference>
<feature type="domain" description="Retinoblastoma-associated protein B-box" evidence="1">
    <location>
        <begin position="134"/>
        <end position="216"/>
    </location>
</feature>
<reference evidence="2" key="1">
    <citation type="submission" date="2025-08" db="UniProtKB">
        <authorList>
            <consortium name="Ensembl"/>
        </authorList>
    </citation>
    <scope>IDENTIFICATION</scope>
</reference>
<dbReference type="InterPro" id="IPR002719">
    <property type="entry name" value="RB_B"/>
</dbReference>
<name>A0A8C4Q793_EPTBU</name>
<reference evidence="2" key="2">
    <citation type="submission" date="2025-09" db="UniProtKB">
        <authorList>
            <consortium name="Ensembl"/>
        </authorList>
    </citation>
    <scope>IDENTIFICATION</scope>
</reference>
<dbReference type="Gene3D" id="1.10.472.10">
    <property type="entry name" value="Cyclin-like"/>
    <property type="match status" value="1"/>
</dbReference>
<dbReference type="InterPro" id="IPR036915">
    <property type="entry name" value="Cyclin-like_sf"/>
</dbReference>
<dbReference type="GO" id="GO:2000134">
    <property type="term" value="P:negative regulation of G1/S transition of mitotic cell cycle"/>
    <property type="evidence" value="ECO:0007669"/>
    <property type="project" value="TreeGrafter"/>
</dbReference>
<dbReference type="GeneTree" id="ENSGT00950000183202"/>
<keyword evidence="3" id="KW-1185">Reference proteome</keyword>
<organism evidence="2 3">
    <name type="scientific">Eptatretus burgeri</name>
    <name type="common">Inshore hagfish</name>
    <dbReference type="NCBI Taxonomy" id="7764"/>
    <lineage>
        <taxon>Eukaryota</taxon>
        <taxon>Metazoa</taxon>
        <taxon>Chordata</taxon>
        <taxon>Craniata</taxon>
        <taxon>Vertebrata</taxon>
        <taxon>Cyclostomata</taxon>
        <taxon>Myxini</taxon>
        <taxon>Myxiniformes</taxon>
        <taxon>Myxinidae</taxon>
        <taxon>Eptatretinae</taxon>
        <taxon>Eptatretus</taxon>
    </lineage>
</organism>
<dbReference type="InterPro" id="IPR028309">
    <property type="entry name" value="RB_fam"/>
</dbReference>
<sequence length="219" mass="24741">MIRKLIKFCAHHPSTHFNVSSVYRVQDIKAVHEFLPCSVQHVSLHQCACSCYPKTKILQGSPIFDALQRCPDGEEQSAEASPWEVPIGAGPGQTAVSMYLSPQKLQPISIAQSKVLVEALPTGMTSPRKTPRHSVHLFQRKVTRLAYFRLKQLCCEVQLYAHHPELERTIWTLLEHTIVKEFTLLKDRHLDQMILCSMYGVCKVHNVDLKFKTIVAAGG</sequence>
<dbReference type="GO" id="GO:0031175">
    <property type="term" value="P:neuron projection development"/>
    <property type="evidence" value="ECO:0007669"/>
    <property type="project" value="TreeGrafter"/>
</dbReference>